<dbReference type="RefSeq" id="WP_021985453.1">
    <property type="nucleotide sequence ID" value="NZ_CP060632.1"/>
</dbReference>
<dbReference type="Proteomes" id="UP000515819">
    <property type="component" value="Chromosome"/>
</dbReference>
<dbReference type="KEGG" id="wcp:H9Q76_06975"/>
<dbReference type="GO" id="GO:0005737">
    <property type="term" value="C:cytoplasm"/>
    <property type="evidence" value="ECO:0007669"/>
    <property type="project" value="UniProtKB-SubCell"/>
</dbReference>
<comment type="subcellular location">
    <subcellularLocation>
        <location evidence="1 7">Cytoplasm</location>
    </subcellularLocation>
</comment>
<evidence type="ECO:0000313" key="10">
    <source>
        <dbReference type="Proteomes" id="UP000515819"/>
    </source>
</evidence>
<gene>
    <name evidence="9" type="primary">phoU</name>
    <name evidence="9" type="ORF">H9Q76_06975</name>
</gene>
<evidence type="ECO:0000256" key="1">
    <source>
        <dbReference type="ARBA" id="ARBA00004496"/>
    </source>
</evidence>
<comment type="subunit">
    <text evidence="3 7">Homodimer.</text>
</comment>
<evidence type="ECO:0000259" key="8">
    <source>
        <dbReference type="Pfam" id="PF01895"/>
    </source>
</evidence>
<accession>A0A7G9FIY1</accession>
<keyword evidence="5 7" id="KW-0963">Cytoplasm</keyword>
<evidence type="ECO:0000256" key="2">
    <source>
        <dbReference type="ARBA" id="ARBA00008107"/>
    </source>
</evidence>
<dbReference type="GO" id="GO:0006817">
    <property type="term" value="P:phosphate ion transport"/>
    <property type="evidence" value="ECO:0007669"/>
    <property type="project" value="UniProtKB-KW"/>
</dbReference>
<dbReference type="InterPro" id="IPR038078">
    <property type="entry name" value="PhoU-like_sf"/>
</dbReference>
<name>A0A7G9FIY1_9FIRM</name>
<protein>
    <recommendedName>
        <fullName evidence="7">Phosphate-specific transport system accessory protein PhoU</fullName>
    </recommendedName>
</protein>
<evidence type="ECO:0000256" key="7">
    <source>
        <dbReference type="PIRNR" id="PIRNR003107"/>
    </source>
</evidence>
<sequence>MRNEYEKQLENLNVELIRMGALCEKVIAGTTKALFSGDAKYTSKSHAVEEEIDKSEHNIEHICMSLLLKQQPVASDFRFVSAALKLISDLERIGDQCADIADMIRFTTSYDLKDFKDLEEMSGAAKDMLSNAVEAYVKKDKDLAITVIQADDKVDALFDSVKKRLIKEIGKKAEDGEFYIDIIMIAKYYERIGDHATNVAEWVYYSITGEHI</sequence>
<dbReference type="PANTHER" id="PTHR42930">
    <property type="entry name" value="PHOSPHATE-SPECIFIC TRANSPORT SYSTEM ACCESSORY PROTEIN PHOU"/>
    <property type="match status" value="1"/>
</dbReference>
<comment type="function">
    <text evidence="7">Plays a role in the regulation of phosphate uptake.</text>
</comment>
<dbReference type="NCBIfam" id="TIGR02135">
    <property type="entry name" value="phoU_full"/>
    <property type="match status" value="1"/>
</dbReference>
<dbReference type="PIRSF" id="PIRSF003107">
    <property type="entry name" value="PhoU"/>
    <property type="match status" value="1"/>
</dbReference>
<organism evidence="9 10">
    <name type="scientific">Wujia chipingensis</name>
    <dbReference type="NCBI Taxonomy" id="2763670"/>
    <lineage>
        <taxon>Bacteria</taxon>
        <taxon>Bacillati</taxon>
        <taxon>Bacillota</taxon>
        <taxon>Clostridia</taxon>
        <taxon>Lachnospirales</taxon>
        <taxon>Lachnospiraceae</taxon>
        <taxon>Wujia</taxon>
    </lineage>
</organism>
<dbReference type="Gene3D" id="1.20.58.220">
    <property type="entry name" value="Phosphate transport system protein phou homolog 2, domain 2"/>
    <property type="match status" value="1"/>
</dbReference>
<dbReference type="PANTHER" id="PTHR42930:SF3">
    <property type="entry name" value="PHOSPHATE-SPECIFIC TRANSPORT SYSTEM ACCESSORY PROTEIN PHOU"/>
    <property type="match status" value="1"/>
</dbReference>
<evidence type="ECO:0000256" key="5">
    <source>
        <dbReference type="ARBA" id="ARBA00022490"/>
    </source>
</evidence>
<dbReference type="InterPro" id="IPR026022">
    <property type="entry name" value="PhoU_dom"/>
</dbReference>
<dbReference type="FunFam" id="1.20.58.220:FF:000004">
    <property type="entry name" value="Phosphate-specific transport system accessory protein PhoU"/>
    <property type="match status" value="1"/>
</dbReference>
<proteinExistence type="inferred from homology"/>
<dbReference type="EMBL" id="CP060632">
    <property type="protein sequence ID" value="QNL98512.1"/>
    <property type="molecule type" value="Genomic_DNA"/>
</dbReference>
<evidence type="ECO:0000256" key="6">
    <source>
        <dbReference type="ARBA" id="ARBA00022592"/>
    </source>
</evidence>
<evidence type="ECO:0000313" key="9">
    <source>
        <dbReference type="EMBL" id="QNL98512.1"/>
    </source>
</evidence>
<evidence type="ECO:0000256" key="3">
    <source>
        <dbReference type="ARBA" id="ARBA00011738"/>
    </source>
</evidence>
<dbReference type="GO" id="GO:0045936">
    <property type="term" value="P:negative regulation of phosphate metabolic process"/>
    <property type="evidence" value="ECO:0007669"/>
    <property type="project" value="InterPro"/>
</dbReference>
<feature type="domain" description="PhoU" evidence="8">
    <location>
        <begin position="118"/>
        <end position="203"/>
    </location>
</feature>
<feature type="domain" description="PhoU" evidence="8">
    <location>
        <begin position="16"/>
        <end position="103"/>
    </location>
</feature>
<dbReference type="Pfam" id="PF01895">
    <property type="entry name" value="PhoU"/>
    <property type="match status" value="2"/>
</dbReference>
<keyword evidence="4 7" id="KW-0813">Transport</keyword>
<dbReference type="GO" id="GO:0030643">
    <property type="term" value="P:intracellular phosphate ion homeostasis"/>
    <property type="evidence" value="ECO:0007669"/>
    <property type="project" value="InterPro"/>
</dbReference>
<reference evidence="9 10" key="1">
    <citation type="submission" date="2020-08" db="EMBL/GenBank/DDBJ databases">
        <authorList>
            <person name="Liu C."/>
            <person name="Sun Q."/>
        </authorList>
    </citation>
    <scope>NUCLEOTIDE SEQUENCE [LARGE SCALE GENOMIC DNA]</scope>
    <source>
        <strain evidence="9 10">NSJ-4</strain>
    </source>
</reference>
<keyword evidence="10" id="KW-1185">Reference proteome</keyword>
<dbReference type="SUPFAM" id="SSF109755">
    <property type="entry name" value="PhoU-like"/>
    <property type="match status" value="1"/>
</dbReference>
<dbReference type="AlphaFoldDB" id="A0A7G9FIY1"/>
<evidence type="ECO:0000256" key="4">
    <source>
        <dbReference type="ARBA" id="ARBA00022448"/>
    </source>
</evidence>
<keyword evidence="6 7" id="KW-0592">Phosphate transport</keyword>
<dbReference type="InterPro" id="IPR028366">
    <property type="entry name" value="PhoU"/>
</dbReference>
<comment type="similarity">
    <text evidence="2 7">Belongs to the PhoU family.</text>
</comment>